<sequence length="79" mass="9317">MVALTAAQREERTRVKRALKRKEARKRRREVKAVEAKHKEEEKTTPSDTVDDDQVDIEYTVHTLPEEFKAAYYKRSLAN</sequence>
<keyword evidence="3" id="KW-1185">Reference proteome</keyword>
<organism evidence="2 3">
    <name type="scientific">Perkinsus olseni</name>
    <name type="common">Perkinsus atlanticus</name>
    <dbReference type="NCBI Taxonomy" id="32597"/>
    <lineage>
        <taxon>Eukaryota</taxon>
        <taxon>Sar</taxon>
        <taxon>Alveolata</taxon>
        <taxon>Perkinsozoa</taxon>
        <taxon>Perkinsea</taxon>
        <taxon>Perkinsida</taxon>
        <taxon>Perkinsidae</taxon>
        <taxon>Perkinsus</taxon>
    </lineage>
</organism>
<gene>
    <name evidence="2" type="primary">SF3B2_2</name>
    <name evidence="2" type="ORF">FOZ63_013237</name>
</gene>
<accession>A0A7J6Q8N5</accession>
<evidence type="ECO:0000256" key="1">
    <source>
        <dbReference type="SAM" id="MobiDB-lite"/>
    </source>
</evidence>
<feature type="compositionally biased region" description="Basic and acidic residues" evidence="1">
    <location>
        <begin position="31"/>
        <end position="45"/>
    </location>
</feature>
<dbReference type="Proteomes" id="UP000553632">
    <property type="component" value="Unassembled WGS sequence"/>
</dbReference>
<dbReference type="AlphaFoldDB" id="A0A7J6Q8N5"/>
<reference evidence="2 3" key="1">
    <citation type="submission" date="2020-04" db="EMBL/GenBank/DDBJ databases">
        <title>Perkinsus olseni comparative genomics.</title>
        <authorList>
            <person name="Bogema D.R."/>
        </authorList>
    </citation>
    <scope>NUCLEOTIDE SEQUENCE [LARGE SCALE GENOMIC DNA]</scope>
    <source>
        <strain evidence="2 3">ATCC PRA-207</strain>
    </source>
</reference>
<proteinExistence type="predicted"/>
<evidence type="ECO:0000313" key="3">
    <source>
        <dbReference type="Proteomes" id="UP000553632"/>
    </source>
</evidence>
<protein>
    <submittedName>
        <fullName evidence="2">Splicing factor 3B subunit 2</fullName>
    </submittedName>
</protein>
<feature type="region of interest" description="Disordered" evidence="1">
    <location>
        <begin position="1"/>
        <end position="51"/>
    </location>
</feature>
<comment type="caution">
    <text evidence="2">The sequence shown here is derived from an EMBL/GenBank/DDBJ whole genome shotgun (WGS) entry which is preliminary data.</text>
</comment>
<feature type="compositionally biased region" description="Basic residues" evidence="1">
    <location>
        <begin position="14"/>
        <end position="30"/>
    </location>
</feature>
<name>A0A7J6Q8N5_PEROL</name>
<evidence type="ECO:0000313" key="2">
    <source>
        <dbReference type="EMBL" id="KAF4703930.1"/>
    </source>
</evidence>
<dbReference type="EMBL" id="JABANO010035167">
    <property type="protein sequence ID" value="KAF4703930.1"/>
    <property type="molecule type" value="Genomic_DNA"/>
</dbReference>